<organism evidence="7">
    <name type="scientific">Ignisphaera aggregans</name>
    <dbReference type="NCBI Taxonomy" id="334771"/>
    <lineage>
        <taxon>Archaea</taxon>
        <taxon>Thermoproteota</taxon>
        <taxon>Thermoprotei</taxon>
        <taxon>Desulfurococcales</taxon>
        <taxon>Desulfurococcaceae</taxon>
        <taxon>Ignisphaera</taxon>
    </lineage>
</organism>
<evidence type="ECO:0000256" key="4">
    <source>
        <dbReference type="ARBA" id="ARBA00023136"/>
    </source>
</evidence>
<dbReference type="EMBL" id="DSEU01000076">
    <property type="protein sequence ID" value="HEM68053.1"/>
    <property type="molecule type" value="Genomic_DNA"/>
</dbReference>
<dbReference type="GO" id="GO:0009003">
    <property type="term" value="F:signal peptidase activity"/>
    <property type="evidence" value="ECO:0007669"/>
    <property type="project" value="UniProtKB-EC"/>
</dbReference>
<comment type="subcellular location">
    <subcellularLocation>
        <location evidence="1">Membrane</location>
    </subcellularLocation>
</comment>
<accession>A0A7J2U6Z5</accession>
<dbReference type="NCBIfam" id="TIGR02228">
    <property type="entry name" value="sigpep_I_arch"/>
    <property type="match status" value="1"/>
</dbReference>
<dbReference type="InterPro" id="IPR001733">
    <property type="entry name" value="Peptidase_S26B"/>
</dbReference>
<dbReference type="Pfam" id="PF10502">
    <property type="entry name" value="Peptidase_S26"/>
    <property type="match status" value="1"/>
</dbReference>
<evidence type="ECO:0000313" key="7">
    <source>
        <dbReference type="EMBL" id="HEM68053.1"/>
    </source>
</evidence>
<feature type="transmembrane region" description="Helical" evidence="5">
    <location>
        <begin position="30"/>
        <end position="56"/>
    </location>
</feature>
<dbReference type="SUPFAM" id="SSF51306">
    <property type="entry name" value="LexA/Signal peptidase"/>
    <property type="match status" value="1"/>
</dbReference>
<keyword evidence="3 5" id="KW-1133">Transmembrane helix</keyword>
<evidence type="ECO:0000256" key="1">
    <source>
        <dbReference type="ARBA" id="ARBA00004370"/>
    </source>
</evidence>
<dbReference type="InterPro" id="IPR036286">
    <property type="entry name" value="LexA/Signal_pep-like_sf"/>
</dbReference>
<sequence length="401" mass="45088">MYIYSSNNLLEHGVEHMKDMSRGTRRRLMLAYVLLIVVAILFLGKIIWFPIAFMVVAGRSMEPTYRVGDLVIGVATYLRGFNVGDVVVCCRDFWRTACVVHRAVNISGNYVVTKGDANPGPDSPVPVSSVYYVIVAHIPWFIWIPLLAIVIILVGYLSYRESGKRVHAFPGLVVVSLVATYMAINAGILGFTYIDNSSPFYYTPRIDLVFASLDIHKSIYRIVLNLSELSLVDASCVVGGSLGVNTTRLVNGSTAIIDVYIPRDFYQFLWNRTSAKGVGYLPSPPASVMESFSIDCIFRLDRGELRGSYVAVFNWREPIVKSFNDTLVINNDNPVPISVRVELFSHTRQAVVFSREYRVEPLSQLVIDFSRFVKERDAYMARVYYNFLGVVRGQGAEIRIP</sequence>
<dbReference type="InterPro" id="IPR019533">
    <property type="entry name" value="Peptidase_S26"/>
</dbReference>
<feature type="transmembrane region" description="Helical" evidence="5">
    <location>
        <begin position="169"/>
        <end position="194"/>
    </location>
</feature>
<keyword evidence="4 5" id="KW-0472">Membrane</keyword>
<dbReference type="EC" id="3.4.21.89" evidence="7"/>
<dbReference type="GO" id="GO:0006465">
    <property type="term" value="P:signal peptide processing"/>
    <property type="evidence" value="ECO:0007669"/>
    <property type="project" value="InterPro"/>
</dbReference>
<evidence type="ECO:0000259" key="6">
    <source>
        <dbReference type="Pfam" id="PF10502"/>
    </source>
</evidence>
<keyword evidence="2 5" id="KW-0812">Transmembrane</keyword>
<reference evidence="7" key="1">
    <citation type="journal article" date="2020" name="mSystems">
        <title>Genome- and Community-Level Interaction Insights into Carbon Utilization and Element Cycling Functions of Hydrothermarchaeota in Hydrothermal Sediment.</title>
        <authorList>
            <person name="Zhou Z."/>
            <person name="Liu Y."/>
            <person name="Xu W."/>
            <person name="Pan J."/>
            <person name="Luo Z.H."/>
            <person name="Li M."/>
        </authorList>
    </citation>
    <scope>NUCLEOTIDE SEQUENCE [LARGE SCALE GENOMIC DNA]</scope>
    <source>
        <strain evidence="7">SpSt-125</strain>
    </source>
</reference>
<proteinExistence type="predicted"/>
<evidence type="ECO:0000256" key="3">
    <source>
        <dbReference type="ARBA" id="ARBA00022989"/>
    </source>
</evidence>
<evidence type="ECO:0000256" key="2">
    <source>
        <dbReference type="ARBA" id="ARBA00022692"/>
    </source>
</evidence>
<dbReference type="GO" id="GO:0004252">
    <property type="term" value="F:serine-type endopeptidase activity"/>
    <property type="evidence" value="ECO:0007669"/>
    <property type="project" value="InterPro"/>
</dbReference>
<dbReference type="CDD" id="cd06462">
    <property type="entry name" value="Peptidase_S24_S26"/>
    <property type="match status" value="1"/>
</dbReference>
<keyword evidence="7" id="KW-0378">Hydrolase</keyword>
<protein>
    <submittedName>
        <fullName evidence="7">Signal peptidase I</fullName>
        <ecNumber evidence="7">3.4.21.89</ecNumber>
    </submittedName>
</protein>
<dbReference type="AlphaFoldDB" id="A0A7J2U6Z5"/>
<comment type="caution">
    <text evidence="7">The sequence shown here is derived from an EMBL/GenBank/DDBJ whole genome shotgun (WGS) entry which is preliminary data.</text>
</comment>
<evidence type="ECO:0000256" key="5">
    <source>
        <dbReference type="SAM" id="Phobius"/>
    </source>
</evidence>
<feature type="domain" description="Peptidase S26" evidence="6">
    <location>
        <begin position="31"/>
        <end position="116"/>
    </location>
</feature>
<feature type="transmembrane region" description="Helical" evidence="5">
    <location>
        <begin position="130"/>
        <end position="157"/>
    </location>
</feature>
<dbReference type="GO" id="GO:0016020">
    <property type="term" value="C:membrane"/>
    <property type="evidence" value="ECO:0007669"/>
    <property type="project" value="UniProtKB-SubCell"/>
</dbReference>
<gene>
    <name evidence="7" type="ORF">ENO26_10940</name>
</gene>
<name>A0A7J2U6Z5_9CREN</name>